<name>A0ABX2DG22_9SPHI</name>
<dbReference type="PANTHER" id="PTHR10404">
    <property type="entry name" value="N-ACETYLATED-ALPHA-LINKED ACIDIC DIPEPTIDASE"/>
    <property type="match status" value="1"/>
</dbReference>
<proteinExistence type="predicted"/>
<dbReference type="InterPro" id="IPR046450">
    <property type="entry name" value="PA_dom_sf"/>
</dbReference>
<feature type="signal peptide" evidence="1">
    <location>
        <begin position="1"/>
        <end position="18"/>
    </location>
</feature>
<dbReference type="InterPro" id="IPR039373">
    <property type="entry name" value="Peptidase_M28B"/>
</dbReference>
<dbReference type="SUPFAM" id="SSF53187">
    <property type="entry name" value="Zn-dependent exopeptidases"/>
    <property type="match status" value="1"/>
</dbReference>
<dbReference type="RefSeq" id="WP_173271819.1">
    <property type="nucleotide sequence ID" value="NZ_JABMKV010000002.1"/>
</dbReference>
<reference evidence="3 4" key="1">
    <citation type="submission" date="2020-05" db="EMBL/GenBank/DDBJ databases">
        <title>Description of Pedobacter foliorum sp. nov.</title>
        <authorList>
            <person name="Qi S."/>
            <person name="Carlier A."/>
            <person name="Cnockaert M."/>
            <person name="Vandamme P."/>
        </authorList>
    </citation>
    <scope>NUCLEOTIDE SEQUENCE [LARGE SCALE GENOMIC DNA]</scope>
    <source>
        <strain evidence="3 4">LMG 31300</strain>
    </source>
</reference>
<gene>
    <name evidence="3" type="ORF">HQN85_10220</name>
</gene>
<dbReference type="Proteomes" id="UP000762110">
    <property type="component" value="Unassembled WGS sequence"/>
</dbReference>
<protein>
    <submittedName>
        <fullName evidence="3">M28 family peptidase</fullName>
    </submittedName>
</protein>
<organism evidence="3 4">
    <name type="scientific">Pedobacter boryungensis</name>
    <dbReference type="NCBI Taxonomy" id="869962"/>
    <lineage>
        <taxon>Bacteria</taxon>
        <taxon>Pseudomonadati</taxon>
        <taxon>Bacteroidota</taxon>
        <taxon>Sphingobacteriia</taxon>
        <taxon>Sphingobacteriales</taxon>
        <taxon>Sphingobacteriaceae</taxon>
        <taxon>Pedobacter</taxon>
    </lineage>
</organism>
<accession>A0ABX2DG22</accession>
<dbReference type="Gene3D" id="3.40.630.10">
    <property type="entry name" value="Zn peptidases"/>
    <property type="match status" value="1"/>
</dbReference>
<dbReference type="EMBL" id="JABMKV010000002">
    <property type="protein sequence ID" value="NQX32104.1"/>
    <property type="molecule type" value="Genomic_DNA"/>
</dbReference>
<evidence type="ECO:0000256" key="1">
    <source>
        <dbReference type="SAM" id="SignalP"/>
    </source>
</evidence>
<evidence type="ECO:0000313" key="4">
    <source>
        <dbReference type="Proteomes" id="UP000762110"/>
    </source>
</evidence>
<dbReference type="SUPFAM" id="SSF52025">
    <property type="entry name" value="PA domain"/>
    <property type="match status" value="1"/>
</dbReference>
<evidence type="ECO:0000313" key="3">
    <source>
        <dbReference type="EMBL" id="NQX32104.1"/>
    </source>
</evidence>
<sequence>MKKIFLFVLTLLSLSAFSQTQTDTYFKLTRAAFKEKNAYETTSFVEKYFRIPGNTGFNASIHRVEEILKKAGYIEEKANEFEAPLTYRIEKRPMKRSTWEPVNASVSIVGENQPLIAFQTNRNMIPINCPSTPAGGVTAEVIFVGKGAAADLEGKDLKGKILFADAAAGRLINTAAKAGAIGVMGYSVPKYNQPEKYQTSISFGSMPANAGVWSLLLSYGVKEKLKAACLKGAVTLKVNIETKIYESDELTIVANVKGSVKPNERFVYSAHVQEPGANDNATGVGTLAEMARVTANLVKSGQLKPQRTLTFLWGDEIVSTRRYITDDKERATGILWGMSLDMVGEDTKKTGGSFLIEKMPDPSAIWTRGADKHTEWGAGDVKEKDLFPHYYNDFIFDICKTQGKFANWTVNFNPFEGGSDHTPFLQNKIPGLLMWHFTDVFYHTDNDRIDKVSATTMKNVGVSALTAAYTLVTANENTASTTVNQVKHDALTRLKTEFELSKKAIAEGKSAADEKHIIEVWGKWYTDALATIGTMPVDAKTTRVGSSIKVATLAVEKQVQAYLDELK</sequence>
<keyword evidence="1" id="KW-0732">Signal</keyword>
<dbReference type="PANTHER" id="PTHR10404:SF46">
    <property type="entry name" value="VACUOLAR PROTEIN SORTING-ASSOCIATED PROTEIN 70"/>
    <property type="match status" value="1"/>
</dbReference>
<evidence type="ECO:0000259" key="2">
    <source>
        <dbReference type="Pfam" id="PF04389"/>
    </source>
</evidence>
<feature type="domain" description="Peptidase M28" evidence="2">
    <location>
        <begin position="252"/>
        <end position="463"/>
    </location>
</feature>
<feature type="chain" id="PRO_5046718375" evidence="1">
    <location>
        <begin position="19"/>
        <end position="567"/>
    </location>
</feature>
<keyword evidence="4" id="KW-1185">Reference proteome</keyword>
<dbReference type="InterPro" id="IPR007484">
    <property type="entry name" value="Peptidase_M28"/>
</dbReference>
<comment type="caution">
    <text evidence="3">The sequence shown here is derived from an EMBL/GenBank/DDBJ whole genome shotgun (WGS) entry which is preliminary data.</text>
</comment>
<dbReference type="Gene3D" id="3.50.30.30">
    <property type="match status" value="1"/>
</dbReference>
<dbReference type="Pfam" id="PF04389">
    <property type="entry name" value="Peptidase_M28"/>
    <property type="match status" value="1"/>
</dbReference>